<evidence type="ECO:0000313" key="3">
    <source>
        <dbReference type="EMBL" id="MDN3921943.1"/>
    </source>
</evidence>
<dbReference type="RefSeq" id="WP_290360244.1">
    <property type="nucleotide sequence ID" value="NZ_JAUHHC010000004.1"/>
</dbReference>
<dbReference type="PIRSF" id="PIRSF000883">
    <property type="entry name" value="Pesterase_MJ0912"/>
    <property type="match status" value="1"/>
</dbReference>
<protein>
    <submittedName>
        <fullName evidence="3">Metallophosphoesterase family protein</fullName>
    </submittedName>
</protein>
<dbReference type="Proteomes" id="UP001228044">
    <property type="component" value="Unassembled WGS sequence"/>
</dbReference>
<comment type="caution">
    <text evidence="3">The sequence shown here is derived from an EMBL/GenBank/DDBJ whole genome shotgun (WGS) entry which is preliminary data.</text>
</comment>
<comment type="similarity">
    <text evidence="1">Belongs to the metallophosphoesterase superfamily. YfcE family.</text>
</comment>
<dbReference type="EMBL" id="JAUHHC010000004">
    <property type="protein sequence ID" value="MDN3921943.1"/>
    <property type="molecule type" value="Genomic_DNA"/>
</dbReference>
<evidence type="ECO:0000259" key="2">
    <source>
        <dbReference type="Pfam" id="PF12850"/>
    </source>
</evidence>
<proteinExistence type="inferred from homology"/>
<evidence type="ECO:0000256" key="1">
    <source>
        <dbReference type="ARBA" id="ARBA00008950"/>
    </source>
</evidence>
<gene>
    <name evidence="3" type="ORF">QWJ38_16760</name>
</gene>
<sequence length="248" mass="26567">MGITALITDVHANRQALEAVLEHAAARGATAYAFLGDLVGYGGDPGWVVDTIAAQVEAGAAAVLGNHDEAVVKGSTAQMHEDARAALDWTRRQLSPRQLDFLAALPLNQRRGDCLFVHANAYDPAGWDYVQGRMEAMRSLHATDAVYTFCGHMHEPKLYHLSGTGKAGDFTPQPGIAIPLLSHRQWLAIPGSCGQPRDGNPAACYALFDAAAGELSFERVPYDIEAAAARIRAAGLPERLAQRLTEGR</sequence>
<dbReference type="InterPro" id="IPR024654">
    <property type="entry name" value="Calcineurin-like_PHP_lpxH"/>
</dbReference>
<evidence type="ECO:0000313" key="4">
    <source>
        <dbReference type="Proteomes" id="UP001228044"/>
    </source>
</evidence>
<keyword evidence="4" id="KW-1185">Reference proteome</keyword>
<dbReference type="Gene3D" id="3.60.21.10">
    <property type="match status" value="1"/>
</dbReference>
<dbReference type="PANTHER" id="PTHR42850:SF2">
    <property type="entry name" value="BLL5683 PROTEIN"/>
    <property type="match status" value="1"/>
</dbReference>
<dbReference type="CDD" id="cd00838">
    <property type="entry name" value="MPP_superfamily"/>
    <property type="match status" value="1"/>
</dbReference>
<name>A0ABT8DX83_9BURK</name>
<dbReference type="PANTHER" id="PTHR42850">
    <property type="entry name" value="METALLOPHOSPHOESTERASE"/>
    <property type="match status" value="1"/>
</dbReference>
<organism evidence="3 4">
    <name type="scientific">Roseateles violae</name>
    <dbReference type="NCBI Taxonomy" id="3058042"/>
    <lineage>
        <taxon>Bacteria</taxon>
        <taxon>Pseudomonadati</taxon>
        <taxon>Pseudomonadota</taxon>
        <taxon>Betaproteobacteria</taxon>
        <taxon>Burkholderiales</taxon>
        <taxon>Sphaerotilaceae</taxon>
        <taxon>Roseateles</taxon>
    </lineage>
</organism>
<feature type="domain" description="Calcineurin-like phosphoesterase" evidence="2">
    <location>
        <begin position="5"/>
        <end position="210"/>
    </location>
</feature>
<dbReference type="InterPro" id="IPR011152">
    <property type="entry name" value="Pesterase_MJ0912"/>
</dbReference>
<reference evidence="3 4" key="1">
    <citation type="submission" date="2023-06" db="EMBL/GenBank/DDBJ databases">
        <title>Pelomonas sp. PFR6 16S ribosomal RNA gene Genome sequencing and assembly.</title>
        <authorList>
            <person name="Woo H."/>
        </authorList>
    </citation>
    <scope>NUCLEOTIDE SEQUENCE [LARGE SCALE GENOMIC DNA]</scope>
    <source>
        <strain evidence="3 4">PFR6</strain>
    </source>
</reference>
<dbReference type="InterPro" id="IPR029052">
    <property type="entry name" value="Metallo-depent_PP-like"/>
</dbReference>
<dbReference type="Pfam" id="PF12850">
    <property type="entry name" value="Metallophos_2"/>
    <property type="match status" value="1"/>
</dbReference>
<dbReference type="SUPFAM" id="SSF56300">
    <property type="entry name" value="Metallo-dependent phosphatases"/>
    <property type="match status" value="1"/>
</dbReference>
<dbReference type="InterPro" id="IPR050126">
    <property type="entry name" value="Ap4A_hydrolase"/>
</dbReference>
<accession>A0ABT8DX83</accession>